<feature type="domain" description="HTH lacI-type" evidence="4">
    <location>
        <begin position="1"/>
        <end position="39"/>
    </location>
</feature>
<evidence type="ECO:0000256" key="2">
    <source>
        <dbReference type="ARBA" id="ARBA00023125"/>
    </source>
</evidence>
<dbReference type="PROSITE" id="PS50932">
    <property type="entry name" value="HTH_LACI_2"/>
    <property type="match status" value="1"/>
</dbReference>
<dbReference type="Proteomes" id="UP000310636">
    <property type="component" value="Unassembled WGS sequence"/>
</dbReference>
<evidence type="ECO:0000256" key="3">
    <source>
        <dbReference type="ARBA" id="ARBA00023163"/>
    </source>
</evidence>
<keyword evidence="6" id="KW-1185">Reference proteome</keyword>
<dbReference type="InterPro" id="IPR001761">
    <property type="entry name" value="Peripla_BP/Lac1_sug-bd_dom"/>
</dbReference>
<dbReference type="AlphaFoldDB" id="A0A4S4C4U1"/>
<reference evidence="5 6" key="1">
    <citation type="submission" date="2019-04" db="EMBL/GenBank/DDBJ databases">
        <title>Cohnella sp. nov. isolated from preserved vegetables.</title>
        <authorList>
            <person name="Lin S.-Y."/>
            <person name="Hung M.-H."/>
            <person name="Young C.-C."/>
        </authorList>
    </citation>
    <scope>NUCLEOTIDE SEQUENCE [LARGE SCALE GENOMIC DNA]</scope>
    <source>
        <strain evidence="5 6">CC-MHH1044</strain>
    </source>
</reference>
<dbReference type="InterPro" id="IPR000843">
    <property type="entry name" value="HTH_LacI"/>
</dbReference>
<keyword evidence="1" id="KW-0805">Transcription regulation</keyword>
<keyword evidence="3" id="KW-0804">Transcription</keyword>
<protein>
    <submittedName>
        <fullName evidence="5">LacI family transcriptional regulator</fullName>
    </submittedName>
</protein>
<dbReference type="SUPFAM" id="SSF53822">
    <property type="entry name" value="Periplasmic binding protein-like I"/>
    <property type="match status" value="1"/>
</dbReference>
<dbReference type="InterPro" id="IPR010982">
    <property type="entry name" value="Lambda_DNA-bd_dom_sf"/>
</dbReference>
<dbReference type="Pfam" id="PF00532">
    <property type="entry name" value="Peripla_BP_1"/>
    <property type="match status" value="1"/>
</dbReference>
<dbReference type="EMBL" id="SSOB01000007">
    <property type="protein sequence ID" value="THF82184.1"/>
    <property type="molecule type" value="Genomic_DNA"/>
</dbReference>
<name>A0A4S4C4U1_9BACL</name>
<evidence type="ECO:0000259" key="4">
    <source>
        <dbReference type="PROSITE" id="PS50932"/>
    </source>
</evidence>
<dbReference type="Gene3D" id="3.40.50.2300">
    <property type="match status" value="2"/>
</dbReference>
<sequence length="303" mass="34111">MSRVLNGNTNISERTRDKVMEIVKQYNYVPNTLAKGLASSRTYTVGFCYDYTEKQAVSNPFFQMVLQGVEDVVYRRNFLFLMMSMQRDQLDASSFAKVVTERRVDGVLVPTQLFTEAVHSLLLREGMPFVVVGEPMFAQPGIHWVDIDNVQAAMALTRRLIDRGLGQIGIVYDEADKTKDKFVLDRIEGYRRAMGEAGLQAKEATLERLRGMSGNGCGGASQALIFSTESLLLDWLDEADEHPPADSIHLATFDRSPYHRHIKYGVESIEIELETMGIEAADMLFALIEKTELAQPYIKIPAK</sequence>
<dbReference type="Pfam" id="PF00356">
    <property type="entry name" value="LacI"/>
    <property type="match status" value="1"/>
</dbReference>
<dbReference type="PANTHER" id="PTHR30146">
    <property type="entry name" value="LACI-RELATED TRANSCRIPTIONAL REPRESSOR"/>
    <property type="match status" value="1"/>
</dbReference>
<keyword evidence="2" id="KW-0238">DNA-binding</keyword>
<dbReference type="OrthoDB" id="9788209at2"/>
<dbReference type="InterPro" id="IPR028082">
    <property type="entry name" value="Peripla_BP_I"/>
</dbReference>
<evidence type="ECO:0000313" key="5">
    <source>
        <dbReference type="EMBL" id="THF82184.1"/>
    </source>
</evidence>
<dbReference type="GO" id="GO:0000976">
    <property type="term" value="F:transcription cis-regulatory region binding"/>
    <property type="evidence" value="ECO:0007669"/>
    <property type="project" value="TreeGrafter"/>
</dbReference>
<evidence type="ECO:0000313" key="6">
    <source>
        <dbReference type="Proteomes" id="UP000310636"/>
    </source>
</evidence>
<dbReference type="CDD" id="cd01392">
    <property type="entry name" value="HTH_LacI"/>
    <property type="match status" value="1"/>
</dbReference>
<dbReference type="Gene3D" id="1.10.260.40">
    <property type="entry name" value="lambda repressor-like DNA-binding domains"/>
    <property type="match status" value="1"/>
</dbReference>
<gene>
    <name evidence="5" type="ORF">E6C55_07305</name>
</gene>
<proteinExistence type="predicted"/>
<dbReference type="PANTHER" id="PTHR30146:SF109">
    <property type="entry name" value="HTH-TYPE TRANSCRIPTIONAL REGULATOR GALS"/>
    <property type="match status" value="1"/>
</dbReference>
<dbReference type="SUPFAM" id="SSF47413">
    <property type="entry name" value="lambda repressor-like DNA-binding domains"/>
    <property type="match status" value="1"/>
</dbReference>
<accession>A0A4S4C4U1</accession>
<dbReference type="SMART" id="SM00354">
    <property type="entry name" value="HTH_LACI"/>
    <property type="match status" value="1"/>
</dbReference>
<organism evidence="5 6">
    <name type="scientific">Cohnella fermenti</name>
    <dbReference type="NCBI Taxonomy" id="2565925"/>
    <lineage>
        <taxon>Bacteria</taxon>
        <taxon>Bacillati</taxon>
        <taxon>Bacillota</taxon>
        <taxon>Bacilli</taxon>
        <taxon>Bacillales</taxon>
        <taxon>Paenibacillaceae</taxon>
        <taxon>Cohnella</taxon>
    </lineage>
</organism>
<comment type="caution">
    <text evidence="5">The sequence shown here is derived from an EMBL/GenBank/DDBJ whole genome shotgun (WGS) entry which is preliminary data.</text>
</comment>
<evidence type="ECO:0000256" key="1">
    <source>
        <dbReference type="ARBA" id="ARBA00023015"/>
    </source>
</evidence>
<dbReference type="GO" id="GO:0003700">
    <property type="term" value="F:DNA-binding transcription factor activity"/>
    <property type="evidence" value="ECO:0007669"/>
    <property type="project" value="TreeGrafter"/>
</dbReference>